<feature type="region of interest" description="Disordered" evidence="4">
    <location>
        <begin position="1"/>
        <end position="27"/>
    </location>
</feature>
<dbReference type="InterPro" id="IPR016177">
    <property type="entry name" value="DNA-bd_dom_sf"/>
</dbReference>
<accession>A0A414SF87</accession>
<dbReference type="AlphaFoldDB" id="A0A414SF87"/>
<reference evidence="6 7" key="1">
    <citation type="submission" date="2018-08" db="EMBL/GenBank/DDBJ databases">
        <title>A genome reference for cultivated species of the human gut microbiota.</title>
        <authorList>
            <person name="Zou Y."/>
            <person name="Xue W."/>
            <person name="Luo G."/>
        </authorList>
    </citation>
    <scope>NUCLEOTIDE SEQUENCE [LARGE SCALE GENOMIC DNA]</scope>
    <source>
        <strain evidence="6 7">AM22-9LB</strain>
    </source>
</reference>
<proteinExistence type="inferred from homology"/>
<dbReference type="InterPro" id="IPR011010">
    <property type="entry name" value="DNA_brk_join_enz"/>
</dbReference>
<dbReference type="InterPro" id="IPR002104">
    <property type="entry name" value="Integrase_catalytic"/>
</dbReference>
<dbReference type="CDD" id="cd01189">
    <property type="entry name" value="INT_ICEBs1_C_like"/>
    <property type="match status" value="1"/>
</dbReference>
<dbReference type="InterPro" id="IPR050090">
    <property type="entry name" value="Tyrosine_recombinase_XerCD"/>
</dbReference>
<keyword evidence="3" id="KW-0233">DNA recombination</keyword>
<dbReference type="InterPro" id="IPR004191">
    <property type="entry name" value="Integrase_Tn916-type_DNA-bd_N"/>
</dbReference>
<dbReference type="InterPro" id="IPR013762">
    <property type="entry name" value="Integrase-like_cat_sf"/>
</dbReference>
<organism evidence="6 7">
    <name type="scientific">Blautia obeum</name>
    <dbReference type="NCBI Taxonomy" id="40520"/>
    <lineage>
        <taxon>Bacteria</taxon>
        <taxon>Bacillati</taxon>
        <taxon>Bacillota</taxon>
        <taxon>Clostridia</taxon>
        <taxon>Lachnospirales</taxon>
        <taxon>Lachnospiraceae</taxon>
        <taxon>Blautia</taxon>
    </lineage>
</organism>
<dbReference type="PANTHER" id="PTHR30349">
    <property type="entry name" value="PHAGE INTEGRASE-RELATED"/>
    <property type="match status" value="1"/>
</dbReference>
<dbReference type="Pfam" id="PF02920">
    <property type="entry name" value="Integrase_DNA"/>
    <property type="match status" value="1"/>
</dbReference>
<feature type="domain" description="Tyr recombinase" evidence="5">
    <location>
        <begin position="184"/>
        <end position="392"/>
    </location>
</feature>
<evidence type="ECO:0000256" key="2">
    <source>
        <dbReference type="ARBA" id="ARBA00023125"/>
    </source>
</evidence>
<protein>
    <submittedName>
        <fullName evidence="6">Site-specific integrase</fullName>
    </submittedName>
</protein>
<dbReference type="Gene3D" id="1.10.443.10">
    <property type="entry name" value="Intergrase catalytic core"/>
    <property type="match status" value="1"/>
</dbReference>
<dbReference type="SUPFAM" id="SSF56349">
    <property type="entry name" value="DNA breaking-rejoining enzymes"/>
    <property type="match status" value="1"/>
</dbReference>
<dbReference type="PANTHER" id="PTHR30349:SF41">
    <property type="entry name" value="INTEGRASE_RECOMBINASE PROTEIN MJ0367-RELATED"/>
    <property type="match status" value="1"/>
</dbReference>
<dbReference type="Proteomes" id="UP000284220">
    <property type="component" value="Unassembled WGS sequence"/>
</dbReference>
<keyword evidence="2" id="KW-0238">DNA-binding</keyword>
<dbReference type="InterPro" id="IPR010998">
    <property type="entry name" value="Integrase_recombinase_N"/>
</dbReference>
<dbReference type="Gene3D" id="1.10.150.130">
    <property type="match status" value="1"/>
</dbReference>
<dbReference type="GO" id="GO:0006310">
    <property type="term" value="P:DNA recombination"/>
    <property type="evidence" value="ECO:0007669"/>
    <property type="project" value="UniProtKB-KW"/>
</dbReference>
<evidence type="ECO:0000313" key="7">
    <source>
        <dbReference type="Proteomes" id="UP000284220"/>
    </source>
</evidence>
<evidence type="ECO:0000256" key="1">
    <source>
        <dbReference type="ARBA" id="ARBA00008857"/>
    </source>
</evidence>
<feature type="compositionally biased region" description="Basic and acidic residues" evidence="4">
    <location>
        <begin position="1"/>
        <end position="25"/>
    </location>
</feature>
<dbReference type="EMBL" id="QRHZ01000003">
    <property type="protein sequence ID" value="RHG17950.1"/>
    <property type="molecule type" value="Genomic_DNA"/>
</dbReference>
<evidence type="ECO:0000256" key="3">
    <source>
        <dbReference type="ARBA" id="ARBA00023172"/>
    </source>
</evidence>
<evidence type="ECO:0000313" key="6">
    <source>
        <dbReference type="EMBL" id="RHG17950.1"/>
    </source>
</evidence>
<name>A0A414SF87_9FIRM</name>
<gene>
    <name evidence="6" type="ORF">DW272_08000</name>
</gene>
<dbReference type="Gene3D" id="3.30.160.60">
    <property type="entry name" value="Classic Zinc Finger"/>
    <property type="match status" value="1"/>
</dbReference>
<dbReference type="RefSeq" id="WP_118197756.1">
    <property type="nucleotide sequence ID" value="NZ_QRHZ01000003.1"/>
</dbReference>
<dbReference type="SUPFAM" id="SSF54171">
    <property type="entry name" value="DNA-binding domain"/>
    <property type="match status" value="1"/>
</dbReference>
<sequence>MSEKRRDNKGRLLKTGEHQEKDGRYSYRYTDSMGKRRIIRSWRLTNADTTPPGKKATPSLRAQEQELQVQICKGIIPTEITVCQLVERYITTKTGVTHNTKAGYKTVQNILEKEEFGHKQIDKVKFSDAKIFLIKLQENGRSYSAIHSIRGVLRPAFQMAFEDEEIGYNPFNFELAKVLINDSVQREALKPREQRLFLNFVKEDRHFSKYYDGISILFKTGLRISEFCGLTVHDINFDEHTFSVNNQLQRTRKGEYIIVPTKTSAGKRVLPMTKEVEEHFRNIIKEREKPRIEPMIDGKRGFLYLDKNGNPSVGLHWAHYFKHICQKYNSIYKVQMPTVTPHICRHTYCSNMARSGISAKTLQYLMGHSDISVTLNVYTHLGLEDAQQELKQLEKRANSQTSKVVNF</sequence>
<evidence type="ECO:0000256" key="4">
    <source>
        <dbReference type="SAM" id="MobiDB-lite"/>
    </source>
</evidence>
<comment type="caution">
    <text evidence="6">The sequence shown here is derived from an EMBL/GenBank/DDBJ whole genome shotgun (WGS) entry which is preliminary data.</text>
</comment>
<dbReference type="PROSITE" id="PS51898">
    <property type="entry name" value="TYR_RECOMBINASE"/>
    <property type="match status" value="1"/>
</dbReference>
<evidence type="ECO:0000259" key="5">
    <source>
        <dbReference type="PROSITE" id="PS51898"/>
    </source>
</evidence>
<dbReference type="GO" id="GO:0008907">
    <property type="term" value="F:integrase activity"/>
    <property type="evidence" value="ECO:0007669"/>
    <property type="project" value="InterPro"/>
</dbReference>
<dbReference type="GO" id="GO:0003677">
    <property type="term" value="F:DNA binding"/>
    <property type="evidence" value="ECO:0007669"/>
    <property type="project" value="UniProtKB-KW"/>
</dbReference>
<dbReference type="Pfam" id="PF00589">
    <property type="entry name" value="Phage_integrase"/>
    <property type="match status" value="1"/>
</dbReference>
<comment type="similarity">
    <text evidence="1">Belongs to the 'phage' integrase family.</text>
</comment>